<dbReference type="EMBL" id="WUEK01000004">
    <property type="protein sequence ID" value="MXG89497.1"/>
    <property type="molecule type" value="Genomic_DNA"/>
</dbReference>
<dbReference type="InterPro" id="IPR058058">
    <property type="entry name" value="CBU_0592-like"/>
</dbReference>
<keyword evidence="2" id="KW-0472">Membrane</keyword>
<proteinExistence type="predicted"/>
<keyword evidence="2" id="KW-0812">Transmembrane</keyword>
<protein>
    <recommendedName>
        <fullName evidence="3">CBU-0592-like domain-containing protein</fullName>
    </recommendedName>
</protein>
<feature type="transmembrane region" description="Helical" evidence="2">
    <location>
        <begin position="33"/>
        <end position="51"/>
    </location>
</feature>
<reference evidence="4 5" key="1">
    <citation type="submission" date="2019-12" db="EMBL/GenBank/DDBJ databases">
        <authorList>
            <person name="Kun Z."/>
        </authorList>
    </citation>
    <scope>NUCLEOTIDE SEQUENCE [LARGE SCALE GENOMIC DNA]</scope>
    <source>
        <strain evidence="4 5">YIM 123512</strain>
    </source>
</reference>
<dbReference type="Pfam" id="PF26604">
    <property type="entry name" value="CBU_0592"/>
    <property type="match status" value="1"/>
</dbReference>
<evidence type="ECO:0000313" key="4">
    <source>
        <dbReference type="EMBL" id="MXG89497.1"/>
    </source>
</evidence>
<dbReference type="RefSeq" id="WP_160876994.1">
    <property type="nucleotide sequence ID" value="NZ_WUEK01000004.1"/>
</dbReference>
<dbReference type="Proteomes" id="UP000473325">
    <property type="component" value="Unassembled WGS sequence"/>
</dbReference>
<feature type="domain" description="CBU-0592-like" evidence="3">
    <location>
        <begin position="4"/>
        <end position="78"/>
    </location>
</feature>
<feature type="transmembrane region" description="Helical" evidence="2">
    <location>
        <begin position="6"/>
        <end position="26"/>
    </location>
</feature>
<feature type="region of interest" description="Disordered" evidence="1">
    <location>
        <begin position="90"/>
        <end position="109"/>
    </location>
</feature>
<sequence length="109" mass="11056">MIAAALGWIGTIGTIGAYVLLTRGTLGATSIRYSVINGLGGLLGAAGSSAVGAWPSVVSNLLWSGIAAQTIVLTIRARRRERLAPVVELREPVGDPEPPTGPIPVVSAA</sequence>
<evidence type="ECO:0000313" key="5">
    <source>
        <dbReference type="Proteomes" id="UP000473325"/>
    </source>
</evidence>
<name>A0A6L7EQ37_9ACTN</name>
<evidence type="ECO:0000259" key="3">
    <source>
        <dbReference type="Pfam" id="PF26604"/>
    </source>
</evidence>
<accession>A0A6L7EQ37</accession>
<keyword evidence="5" id="KW-1185">Reference proteome</keyword>
<gene>
    <name evidence="4" type="ORF">GRQ65_08025</name>
</gene>
<dbReference type="AlphaFoldDB" id="A0A6L7EQ37"/>
<comment type="caution">
    <text evidence="4">The sequence shown here is derived from an EMBL/GenBank/DDBJ whole genome shotgun (WGS) entry which is preliminary data.</text>
</comment>
<organism evidence="4 5">
    <name type="scientific">Nocardioides flavescens</name>
    <dbReference type="NCBI Taxonomy" id="2691959"/>
    <lineage>
        <taxon>Bacteria</taxon>
        <taxon>Bacillati</taxon>
        <taxon>Actinomycetota</taxon>
        <taxon>Actinomycetes</taxon>
        <taxon>Propionibacteriales</taxon>
        <taxon>Nocardioidaceae</taxon>
        <taxon>Nocardioides</taxon>
    </lineage>
</organism>
<evidence type="ECO:0000256" key="1">
    <source>
        <dbReference type="SAM" id="MobiDB-lite"/>
    </source>
</evidence>
<keyword evidence="2" id="KW-1133">Transmembrane helix</keyword>
<evidence type="ECO:0000256" key="2">
    <source>
        <dbReference type="SAM" id="Phobius"/>
    </source>
</evidence>